<evidence type="ECO:0000313" key="2">
    <source>
        <dbReference type="EMBL" id="GIH97210.1"/>
    </source>
</evidence>
<proteinExistence type="predicted"/>
<dbReference type="EMBL" id="BOOJ01000079">
    <property type="protein sequence ID" value="GIH97210.1"/>
    <property type="molecule type" value="Genomic_DNA"/>
</dbReference>
<sequence>MDSSDGRVLILIVVATVVFFIGRRYQRTVDAWGGRGKAIKAAADAKDKIPAAKAAAWAAIRGMVGAGLVALILFAIVANAIRYG</sequence>
<dbReference type="RefSeq" id="WP_204069218.1">
    <property type="nucleotide sequence ID" value="NZ_BOOJ01000079.1"/>
</dbReference>
<protein>
    <submittedName>
        <fullName evidence="2">Uncharacterized protein</fullName>
    </submittedName>
</protein>
<keyword evidence="1" id="KW-1133">Transmembrane helix</keyword>
<dbReference type="Proteomes" id="UP000619788">
    <property type="component" value="Unassembled WGS sequence"/>
</dbReference>
<feature type="transmembrane region" description="Helical" evidence="1">
    <location>
        <begin position="6"/>
        <end position="22"/>
    </location>
</feature>
<name>A0A8J3SR55_9ACTN</name>
<feature type="transmembrane region" description="Helical" evidence="1">
    <location>
        <begin position="58"/>
        <end position="81"/>
    </location>
</feature>
<evidence type="ECO:0000313" key="3">
    <source>
        <dbReference type="Proteomes" id="UP000619788"/>
    </source>
</evidence>
<organism evidence="2 3">
    <name type="scientific">Planobispora siamensis</name>
    <dbReference type="NCBI Taxonomy" id="936338"/>
    <lineage>
        <taxon>Bacteria</taxon>
        <taxon>Bacillati</taxon>
        <taxon>Actinomycetota</taxon>
        <taxon>Actinomycetes</taxon>
        <taxon>Streptosporangiales</taxon>
        <taxon>Streptosporangiaceae</taxon>
        <taxon>Planobispora</taxon>
    </lineage>
</organism>
<evidence type="ECO:0000256" key="1">
    <source>
        <dbReference type="SAM" id="Phobius"/>
    </source>
</evidence>
<keyword evidence="3" id="KW-1185">Reference proteome</keyword>
<reference evidence="2 3" key="1">
    <citation type="submission" date="2021-01" db="EMBL/GenBank/DDBJ databases">
        <title>Whole genome shotgun sequence of Planobispora siamensis NBRC 107568.</title>
        <authorList>
            <person name="Komaki H."/>
            <person name="Tamura T."/>
        </authorList>
    </citation>
    <scope>NUCLEOTIDE SEQUENCE [LARGE SCALE GENOMIC DNA]</scope>
    <source>
        <strain evidence="2 3">NBRC 107568</strain>
    </source>
</reference>
<comment type="caution">
    <text evidence="2">The sequence shown here is derived from an EMBL/GenBank/DDBJ whole genome shotgun (WGS) entry which is preliminary data.</text>
</comment>
<gene>
    <name evidence="2" type="ORF">Psi01_78400</name>
</gene>
<keyword evidence="1" id="KW-0472">Membrane</keyword>
<dbReference type="AlphaFoldDB" id="A0A8J3SR55"/>
<keyword evidence="1" id="KW-0812">Transmembrane</keyword>
<accession>A0A8J3SR55</accession>